<organism evidence="1 2">
    <name type="scientific">Micromonospora noduli</name>
    <dbReference type="NCBI Taxonomy" id="709876"/>
    <lineage>
        <taxon>Bacteria</taxon>
        <taxon>Bacillati</taxon>
        <taxon>Actinomycetota</taxon>
        <taxon>Actinomycetes</taxon>
        <taxon>Micromonosporales</taxon>
        <taxon>Micromonosporaceae</taxon>
        <taxon>Micromonospora</taxon>
    </lineage>
</organism>
<evidence type="ECO:0000313" key="2">
    <source>
        <dbReference type="Proteomes" id="UP000248966"/>
    </source>
</evidence>
<name>A0A328NBM0_9ACTN</name>
<dbReference type="EMBL" id="PYAA01000013">
    <property type="protein sequence ID" value="RAO02345.1"/>
    <property type="molecule type" value="Genomic_DNA"/>
</dbReference>
<evidence type="ECO:0000313" key="1">
    <source>
        <dbReference type="EMBL" id="RAO02345.1"/>
    </source>
</evidence>
<gene>
    <name evidence="1" type="ORF">LAH08_02576</name>
</gene>
<dbReference type="Proteomes" id="UP000248966">
    <property type="component" value="Unassembled WGS sequence"/>
</dbReference>
<protein>
    <submittedName>
        <fullName evidence="1">Uncharacterized protein</fullName>
    </submittedName>
</protein>
<reference evidence="1 2" key="1">
    <citation type="submission" date="2018-03" db="EMBL/GenBank/DDBJ databases">
        <title>Defining the species Micromonospora saelicesensis and Micromonospora noduli under the framework of genomics.</title>
        <authorList>
            <person name="Riesco R."/>
            <person name="Trujillo M.E."/>
        </authorList>
    </citation>
    <scope>NUCLEOTIDE SEQUENCE [LARGE SCALE GENOMIC DNA]</scope>
    <source>
        <strain evidence="1 2">LAH08</strain>
    </source>
</reference>
<accession>A0A328NBM0</accession>
<sequence>MNEQPEPVILHLYCRVDVVVTDPAAVTGHAVADLRSAGIDWSTEEDDLDTATEELRRDLTASLGSVADISRLVDNIPGVEFRGGHCWAESGPVREAFPAR</sequence>
<dbReference type="AlphaFoldDB" id="A0A328NBM0"/>
<comment type="caution">
    <text evidence="1">The sequence shown here is derived from an EMBL/GenBank/DDBJ whole genome shotgun (WGS) entry which is preliminary data.</text>
</comment>
<proteinExistence type="predicted"/>
<dbReference type="RefSeq" id="WP_249037796.1">
    <property type="nucleotide sequence ID" value="NZ_PYAA01000013.1"/>
</dbReference>